<name>A0A165XGV8_9HYPH</name>
<keyword evidence="2" id="KW-1185">Reference proteome</keyword>
<evidence type="ECO:0000313" key="2">
    <source>
        <dbReference type="Proteomes" id="UP000076577"/>
    </source>
</evidence>
<evidence type="ECO:0000313" key="1">
    <source>
        <dbReference type="EMBL" id="KZL17693.1"/>
    </source>
</evidence>
<dbReference type="Proteomes" id="UP000076577">
    <property type="component" value="Unassembled WGS sequence"/>
</dbReference>
<dbReference type="PATRIC" id="fig|989403.3.peg.3246"/>
<dbReference type="STRING" id="989403.SAMN05421798_11051"/>
<gene>
    <name evidence="1" type="ORF">PsAD2_03030</name>
</gene>
<proteinExistence type="predicted"/>
<sequence length="286" mass="31640">MEPVMSDNTLLPPELITDTSFETIADRLIQNVMTDFSAHDVSYTTLNIQADPLRRVLETFATELINTRHHINDEWVSHFVMYSQGVPLDKLADFYGVARMTGEEDTRFRERLLLHIAGRSGGGPEERYKALAMDAHIDVMDVAIWDDGIDPTLNVGVLSTVPGGIAGPELLVAVYSHLILPDNRVTSDRFNVVSAVTKIVDVALIVQLEEYARDTAPIELEEKLRAAWEVEDRLGLDLTRAWLVSTAMRDGINNVIVEAPFADVIADPNEAIALGSISITSMGRGR</sequence>
<reference evidence="1 2" key="1">
    <citation type="journal article" date="2016" name="Front. Microbiol.">
        <title>Comparative Genomic Analysis Reveals a Diverse Repertoire of Genes Involved in Prokaryote-Eukaryote Interactions within the Pseudovibrio Genus.</title>
        <authorList>
            <person name="Romano S."/>
            <person name="Fernandez-Guerra A."/>
            <person name="Reen F.J."/>
            <person name="Glockner F.O."/>
            <person name="Crowley S.P."/>
            <person name="O'Sullivan O."/>
            <person name="Cotter P.D."/>
            <person name="Adams C."/>
            <person name="Dobson A.D."/>
            <person name="O'Gara F."/>
        </authorList>
    </citation>
    <scope>NUCLEOTIDE SEQUENCE [LARGE SCALE GENOMIC DNA]</scope>
    <source>
        <strain evidence="1 2">Ad2</strain>
    </source>
</reference>
<accession>A0A165XGV8</accession>
<protein>
    <submittedName>
        <fullName evidence="1">Baseplate J-like protein</fullName>
    </submittedName>
</protein>
<organism evidence="1 2">
    <name type="scientific">Pseudovibrio axinellae</name>
    <dbReference type="NCBI Taxonomy" id="989403"/>
    <lineage>
        <taxon>Bacteria</taxon>
        <taxon>Pseudomonadati</taxon>
        <taxon>Pseudomonadota</taxon>
        <taxon>Alphaproteobacteria</taxon>
        <taxon>Hyphomicrobiales</taxon>
        <taxon>Stappiaceae</taxon>
        <taxon>Pseudovibrio</taxon>
    </lineage>
</organism>
<dbReference type="EMBL" id="LMCB01000030">
    <property type="protein sequence ID" value="KZL17693.1"/>
    <property type="molecule type" value="Genomic_DNA"/>
</dbReference>
<comment type="caution">
    <text evidence="1">The sequence shown here is derived from an EMBL/GenBank/DDBJ whole genome shotgun (WGS) entry which is preliminary data.</text>
</comment>
<dbReference type="AlphaFoldDB" id="A0A165XGV8"/>